<organism evidence="3 4">
    <name type="scientific">Brachybacterium alimentarium</name>
    <dbReference type="NCBI Taxonomy" id="47845"/>
    <lineage>
        <taxon>Bacteria</taxon>
        <taxon>Bacillati</taxon>
        <taxon>Actinomycetota</taxon>
        <taxon>Actinomycetes</taxon>
        <taxon>Micrococcales</taxon>
        <taxon>Dermabacteraceae</taxon>
        <taxon>Brachybacterium</taxon>
    </lineage>
</organism>
<protein>
    <submittedName>
        <fullName evidence="3">Sugar phosphate isomerase</fullName>
    </submittedName>
</protein>
<dbReference type="InterPro" id="IPR013022">
    <property type="entry name" value="Xyl_isomerase-like_TIM-brl"/>
</dbReference>
<evidence type="ECO:0000259" key="2">
    <source>
        <dbReference type="Pfam" id="PF01261"/>
    </source>
</evidence>
<dbReference type="EMBL" id="NRGR01000043">
    <property type="protein sequence ID" value="PCC37725.1"/>
    <property type="molecule type" value="Genomic_DNA"/>
</dbReference>
<gene>
    <name evidence="3" type="ORF">CIK66_18060</name>
</gene>
<keyword evidence="4" id="KW-1185">Reference proteome</keyword>
<dbReference type="GO" id="GO:0016853">
    <property type="term" value="F:isomerase activity"/>
    <property type="evidence" value="ECO:0007669"/>
    <property type="project" value="UniProtKB-KW"/>
</dbReference>
<accession>A0A2A3YF42</accession>
<dbReference type="InterPro" id="IPR036237">
    <property type="entry name" value="Xyl_isomerase-like_sf"/>
</dbReference>
<sequence length="274" mass="29744">MAHTLDPTKALHTWSVFRTMGRFVAPGSAPSGVLTENTSGGGLDLLELPGQLAEHGFASAQLCHFYLPRTESAYLAEVRDAFDTAGVDLECFLVDDGDVLHPDNGEQQQRWLSGWIDVAEQLGAPRVRVPAGDQAPSDETIALSARRLRALAAEHQGIRVITENWKSLLIDADVTQRLFEQLEGEVGLLIDTGNWTGEDKYDQIAAVAGRAECSQVKARESAPGVLDAVDLTRALTVLRDVGYAGRISYVYAGTDDDEWGRLDEMHAIARTVTG</sequence>
<reference evidence="3 4" key="1">
    <citation type="journal article" date="2017" name="Elife">
        <title>Extensive horizontal gene transfer in cheese-associated bacteria.</title>
        <authorList>
            <person name="Bonham K.S."/>
            <person name="Wolfe B.E."/>
            <person name="Dutton R.J."/>
        </authorList>
    </citation>
    <scope>NUCLEOTIDE SEQUENCE [LARGE SCALE GENOMIC DNA]</scope>
    <source>
        <strain evidence="3 4">341_9</strain>
    </source>
</reference>
<dbReference type="OrthoDB" id="9794305at2"/>
<name>A0A2A3YF42_9MICO</name>
<dbReference type="PANTHER" id="PTHR12110">
    <property type="entry name" value="HYDROXYPYRUVATE ISOMERASE"/>
    <property type="match status" value="1"/>
</dbReference>
<keyword evidence="1" id="KW-0119">Carbohydrate metabolism</keyword>
<dbReference type="Gene3D" id="3.20.20.150">
    <property type="entry name" value="Divalent-metal-dependent TIM barrel enzymes"/>
    <property type="match status" value="1"/>
</dbReference>
<comment type="caution">
    <text evidence="3">The sequence shown here is derived from an EMBL/GenBank/DDBJ whole genome shotgun (WGS) entry which is preliminary data.</text>
</comment>
<proteinExistence type="predicted"/>
<evidence type="ECO:0000313" key="3">
    <source>
        <dbReference type="EMBL" id="PCC37725.1"/>
    </source>
</evidence>
<dbReference type="SUPFAM" id="SSF51658">
    <property type="entry name" value="Xylose isomerase-like"/>
    <property type="match status" value="1"/>
</dbReference>
<keyword evidence="3" id="KW-0413">Isomerase</keyword>
<dbReference type="InterPro" id="IPR050312">
    <property type="entry name" value="IolE/XylAMocC-like"/>
</dbReference>
<evidence type="ECO:0000313" key="4">
    <source>
        <dbReference type="Proteomes" id="UP000218598"/>
    </source>
</evidence>
<dbReference type="Pfam" id="PF01261">
    <property type="entry name" value="AP_endonuc_2"/>
    <property type="match status" value="1"/>
</dbReference>
<feature type="domain" description="Xylose isomerase-like TIM barrel" evidence="2">
    <location>
        <begin position="51"/>
        <end position="248"/>
    </location>
</feature>
<evidence type="ECO:0000256" key="1">
    <source>
        <dbReference type="ARBA" id="ARBA00023277"/>
    </source>
</evidence>
<dbReference type="RefSeq" id="WP_096197966.1">
    <property type="nucleotide sequence ID" value="NZ_JBQCXU010000223.1"/>
</dbReference>
<dbReference type="Proteomes" id="UP000218598">
    <property type="component" value="Unassembled WGS sequence"/>
</dbReference>
<dbReference type="PANTHER" id="PTHR12110:SF53">
    <property type="entry name" value="BLR5974 PROTEIN"/>
    <property type="match status" value="1"/>
</dbReference>
<dbReference type="AlphaFoldDB" id="A0A2A3YF42"/>